<sequence>MIKSQLITFFFYQKRCIERNVLQEKQPKSEEIFTIYCDNDENIPDCNNDMINDSEQFHSVQTPGTSDIGQETNAINTMTPFKRRDSMGIRMDYGGYEEDNFNYMRFLEKGNPAASEIIYVERRCGFVDWMCEVIGGYAFSPILRAEGLSLIALDCRLNIATSFWFAHFFNGLVELNSECQCLTLYLMELSMMFVQYLDYKPSVIAAASIVIARSCTMKNEDLWPKSLARFDLSIAEIKTGLPFVHFIFQEAPNMKFQSINEKYSCKRFLYISQTYSPPGIDELLERI</sequence>
<dbReference type="InterPro" id="IPR036915">
    <property type="entry name" value="Cyclin-like_sf"/>
</dbReference>
<dbReference type="Proteomes" id="UP000274756">
    <property type="component" value="Unassembled WGS sequence"/>
</dbReference>
<dbReference type="WBParaSite" id="DME_0000697901-mRNA-1">
    <property type="protein sequence ID" value="DME_0000697901-mRNA-1"/>
    <property type="gene ID" value="DME_0000697901"/>
</dbReference>
<dbReference type="Pfam" id="PF02984">
    <property type="entry name" value="Cyclin_C"/>
    <property type="match status" value="1"/>
</dbReference>
<reference evidence="2 4" key="2">
    <citation type="submission" date="2018-11" db="EMBL/GenBank/DDBJ databases">
        <authorList>
            <consortium name="Pathogen Informatics"/>
        </authorList>
    </citation>
    <scope>NUCLEOTIDE SEQUENCE [LARGE SCALE GENOMIC DNA]</scope>
</reference>
<dbReference type="AlphaFoldDB" id="A0A0N4UHF2"/>
<proteinExistence type="predicted"/>
<dbReference type="Gene3D" id="1.10.472.10">
    <property type="entry name" value="Cyclin-like"/>
    <property type="match status" value="1"/>
</dbReference>
<dbReference type="Proteomes" id="UP000038040">
    <property type="component" value="Unplaced"/>
</dbReference>
<dbReference type="STRING" id="318479.A0A0N4UHF2"/>
<feature type="domain" description="Cyclin C-terminal" evidence="1">
    <location>
        <begin position="160"/>
        <end position="278"/>
    </location>
</feature>
<dbReference type="EMBL" id="UYYG01000024">
    <property type="protein sequence ID" value="VDN51585.1"/>
    <property type="molecule type" value="Genomic_DNA"/>
</dbReference>
<organism evidence="3 5">
    <name type="scientific">Dracunculus medinensis</name>
    <name type="common">Guinea worm</name>
    <dbReference type="NCBI Taxonomy" id="318479"/>
    <lineage>
        <taxon>Eukaryota</taxon>
        <taxon>Metazoa</taxon>
        <taxon>Ecdysozoa</taxon>
        <taxon>Nematoda</taxon>
        <taxon>Chromadorea</taxon>
        <taxon>Rhabditida</taxon>
        <taxon>Spirurina</taxon>
        <taxon>Dracunculoidea</taxon>
        <taxon>Dracunculidae</taxon>
        <taxon>Dracunculus</taxon>
    </lineage>
</organism>
<reference evidence="5" key="1">
    <citation type="submission" date="2017-02" db="UniProtKB">
        <authorList>
            <consortium name="WormBaseParasite"/>
        </authorList>
    </citation>
    <scope>IDENTIFICATION</scope>
</reference>
<gene>
    <name evidence="2" type="ORF">DME_LOCUS1558</name>
</gene>
<dbReference type="SMART" id="SM01332">
    <property type="entry name" value="Cyclin_C"/>
    <property type="match status" value="1"/>
</dbReference>
<dbReference type="OrthoDB" id="5590282at2759"/>
<evidence type="ECO:0000313" key="4">
    <source>
        <dbReference type="Proteomes" id="UP000274756"/>
    </source>
</evidence>
<evidence type="ECO:0000313" key="2">
    <source>
        <dbReference type="EMBL" id="VDN51585.1"/>
    </source>
</evidence>
<dbReference type="SUPFAM" id="SSF47954">
    <property type="entry name" value="Cyclin-like"/>
    <property type="match status" value="1"/>
</dbReference>
<accession>A0A0N4UHF2</accession>
<name>A0A0N4UHF2_DRAME</name>
<evidence type="ECO:0000259" key="1">
    <source>
        <dbReference type="SMART" id="SM01332"/>
    </source>
</evidence>
<evidence type="ECO:0000313" key="3">
    <source>
        <dbReference type="Proteomes" id="UP000038040"/>
    </source>
</evidence>
<evidence type="ECO:0000313" key="5">
    <source>
        <dbReference type="WBParaSite" id="DME_0000697901-mRNA-1"/>
    </source>
</evidence>
<keyword evidence="4" id="KW-1185">Reference proteome</keyword>
<protein>
    <submittedName>
        <fullName evidence="5">Cyclin_C domain-containing protein</fullName>
    </submittedName>
</protein>
<dbReference type="InterPro" id="IPR004367">
    <property type="entry name" value="Cyclin_C-dom"/>
</dbReference>